<dbReference type="SUPFAM" id="SSF118290">
    <property type="entry name" value="WRKY DNA-binding domain"/>
    <property type="match status" value="1"/>
</dbReference>
<name>A0AAP0H2Q2_9ASTR</name>
<dbReference type="InterPro" id="IPR036576">
    <property type="entry name" value="WRKY_dom_sf"/>
</dbReference>
<evidence type="ECO:0000256" key="3">
    <source>
        <dbReference type="ARBA" id="ARBA00023125"/>
    </source>
</evidence>
<comment type="subcellular location">
    <subcellularLocation>
        <location evidence="1">Nucleus</location>
    </subcellularLocation>
</comment>
<dbReference type="Pfam" id="PF03106">
    <property type="entry name" value="WRKY"/>
    <property type="match status" value="1"/>
</dbReference>
<gene>
    <name evidence="7" type="ORF">SSX86_011881</name>
</gene>
<evidence type="ECO:0000256" key="1">
    <source>
        <dbReference type="ARBA" id="ARBA00004123"/>
    </source>
</evidence>
<comment type="caution">
    <text evidence="7">The sequence shown here is derived from an EMBL/GenBank/DDBJ whole genome shotgun (WGS) entry which is preliminary data.</text>
</comment>
<dbReference type="GO" id="GO:0043565">
    <property type="term" value="F:sequence-specific DNA binding"/>
    <property type="evidence" value="ECO:0007669"/>
    <property type="project" value="InterPro"/>
</dbReference>
<dbReference type="Gene3D" id="2.20.25.80">
    <property type="entry name" value="WRKY domain"/>
    <property type="match status" value="1"/>
</dbReference>
<accession>A0AAP0H2Q2</accession>
<dbReference type="GO" id="GO:0005634">
    <property type="term" value="C:nucleus"/>
    <property type="evidence" value="ECO:0007669"/>
    <property type="project" value="UniProtKB-SubCell"/>
</dbReference>
<dbReference type="PANTHER" id="PTHR31282">
    <property type="entry name" value="WRKY TRANSCRIPTION FACTOR 21-RELATED"/>
    <property type="match status" value="1"/>
</dbReference>
<proteinExistence type="predicted"/>
<evidence type="ECO:0000256" key="2">
    <source>
        <dbReference type="ARBA" id="ARBA00023015"/>
    </source>
</evidence>
<dbReference type="InterPro" id="IPR044810">
    <property type="entry name" value="WRKY_plant"/>
</dbReference>
<dbReference type="AlphaFoldDB" id="A0AAP0H2Q2"/>
<dbReference type="InterPro" id="IPR003657">
    <property type="entry name" value="WRKY_dom"/>
</dbReference>
<reference evidence="7 8" key="1">
    <citation type="submission" date="2024-04" db="EMBL/GenBank/DDBJ databases">
        <title>The reference genome of an endangered Asteraceae, Deinandra increscens subsp. villosa, native to the Central Coast of California.</title>
        <authorList>
            <person name="Guilliams M."/>
            <person name="Hasenstab-Lehman K."/>
            <person name="Meyer R."/>
            <person name="Mcevoy S."/>
        </authorList>
    </citation>
    <scope>NUCLEOTIDE SEQUENCE [LARGE SCALE GENOMIC DNA]</scope>
    <source>
        <tissue evidence="7">Leaf</tissue>
    </source>
</reference>
<protein>
    <recommendedName>
        <fullName evidence="6">WRKY domain-containing protein</fullName>
    </recommendedName>
</protein>
<dbReference type="EMBL" id="JBCNJP010000014">
    <property type="protein sequence ID" value="KAK9067770.1"/>
    <property type="molecule type" value="Genomic_DNA"/>
</dbReference>
<dbReference type="PROSITE" id="PS50811">
    <property type="entry name" value="WRKY"/>
    <property type="match status" value="1"/>
</dbReference>
<keyword evidence="4" id="KW-0804">Transcription</keyword>
<evidence type="ECO:0000313" key="7">
    <source>
        <dbReference type="EMBL" id="KAK9067770.1"/>
    </source>
</evidence>
<evidence type="ECO:0000256" key="4">
    <source>
        <dbReference type="ARBA" id="ARBA00023163"/>
    </source>
</evidence>
<evidence type="ECO:0000256" key="5">
    <source>
        <dbReference type="ARBA" id="ARBA00023242"/>
    </source>
</evidence>
<sequence>MESSSSWPENLPSSRIKAIQELTKGQILTNRLRELLDRPKQIESDSKSVNVVVDKILKIRRKIRMKASETKTHVKTKRGCYKRRKNSLTTTKVTSTLIDDGYAWRKYGQKTILNSKHQRNYYRCSHKNEKGCQATKQVQKTNEEPSKYMITYNGFHTCNSLYKAPQIIREPSDIRDNSTLISFETNALIENNKVGTCFPSMKHTPKEDFPYLDRMKQEQVSSSDHYAPWVSMVGLSQIPPEPMSIMSSGIDREDVVSSEVLSSTYSTHGYEIDDINDFDDLIW</sequence>
<evidence type="ECO:0000313" key="8">
    <source>
        <dbReference type="Proteomes" id="UP001408789"/>
    </source>
</evidence>
<dbReference type="Proteomes" id="UP001408789">
    <property type="component" value="Unassembled WGS sequence"/>
</dbReference>
<dbReference type="GO" id="GO:0003700">
    <property type="term" value="F:DNA-binding transcription factor activity"/>
    <property type="evidence" value="ECO:0007669"/>
    <property type="project" value="InterPro"/>
</dbReference>
<keyword evidence="5" id="KW-0539">Nucleus</keyword>
<feature type="domain" description="WRKY" evidence="6">
    <location>
        <begin position="93"/>
        <end position="161"/>
    </location>
</feature>
<keyword evidence="8" id="KW-1185">Reference proteome</keyword>
<organism evidence="7 8">
    <name type="scientific">Deinandra increscens subsp. villosa</name>
    <dbReference type="NCBI Taxonomy" id="3103831"/>
    <lineage>
        <taxon>Eukaryota</taxon>
        <taxon>Viridiplantae</taxon>
        <taxon>Streptophyta</taxon>
        <taxon>Embryophyta</taxon>
        <taxon>Tracheophyta</taxon>
        <taxon>Spermatophyta</taxon>
        <taxon>Magnoliopsida</taxon>
        <taxon>eudicotyledons</taxon>
        <taxon>Gunneridae</taxon>
        <taxon>Pentapetalae</taxon>
        <taxon>asterids</taxon>
        <taxon>campanulids</taxon>
        <taxon>Asterales</taxon>
        <taxon>Asteraceae</taxon>
        <taxon>Asteroideae</taxon>
        <taxon>Heliantheae alliance</taxon>
        <taxon>Madieae</taxon>
        <taxon>Madiinae</taxon>
        <taxon>Deinandra</taxon>
    </lineage>
</organism>
<keyword evidence="3" id="KW-0238">DNA-binding</keyword>
<dbReference type="SMART" id="SM00774">
    <property type="entry name" value="WRKY"/>
    <property type="match status" value="1"/>
</dbReference>
<keyword evidence="2" id="KW-0805">Transcription regulation</keyword>
<evidence type="ECO:0000259" key="6">
    <source>
        <dbReference type="PROSITE" id="PS50811"/>
    </source>
</evidence>